<feature type="domain" description="SLIDE" evidence="2">
    <location>
        <begin position="19"/>
        <end position="86"/>
    </location>
</feature>
<reference evidence="3" key="1">
    <citation type="submission" date="2022-03" db="EMBL/GenBank/DDBJ databases">
        <title>Draft genome sequence of Aduncisulcus paluster, a free-living microaerophilic Fornicata.</title>
        <authorList>
            <person name="Yuyama I."/>
            <person name="Kume K."/>
            <person name="Tamura T."/>
            <person name="Inagaki Y."/>
            <person name="Hashimoto T."/>
        </authorList>
    </citation>
    <scope>NUCLEOTIDE SEQUENCE</scope>
    <source>
        <strain evidence="3">NY0171</strain>
    </source>
</reference>
<dbReference type="SUPFAM" id="SSF46689">
    <property type="entry name" value="Homeodomain-like"/>
    <property type="match status" value="1"/>
</dbReference>
<evidence type="ECO:0000256" key="1">
    <source>
        <dbReference type="SAM" id="MobiDB-lite"/>
    </source>
</evidence>
<dbReference type="Gene3D" id="1.10.10.60">
    <property type="entry name" value="Homeodomain-like"/>
    <property type="match status" value="1"/>
</dbReference>
<dbReference type="InterPro" id="IPR015195">
    <property type="entry name" value="SLIDE"/>
</dbReference>
<proteinExistence type="predicted"/>
<gene>
    <name evidence="3" type="ORF">ADUPG1_009440</name>
</gene>
<comment type="caution">
    <text evidence="3">The sequence shown here is derived from an EMBL/GenBank/DDBJ whole genome shotgun (WGS) entry which is preliminary data.</text>
</comment>
<sequence length="114" mass="13413">MLGKRRVLGGLTSLISPITTHSGPFSRVSDDLLIRAVGKCGWGNWVEIMQEVNSHPETRFDWWLKSRSERDVKKRLELLVRALERKEEKKEEEKKEPKKEKKKKEKKENKEGNE</sequence>
<protein>
    <submittedName>
        <fullName evidence="3">ISWI chromatin-remodeling complex ATPase ISW2</fullName>
    </submittedName>
</protein>
<accession>A0ABQ5KXT9</accession>
<name>A0ABQ5KXT9_9EUKA</name>
<organism evidence="3 4">
    <name type="scientific">Aduncisulcus paluster</name>
    <dbReference type="NCBI Taxonomy" id="2918883"/>
    <lineage>
        <taxon>Eukaryota</taxon>
        <taxon>Metamonada</taxon>
        <taxon>Carpediemonas-like organisms</taxon>
        <taxon>Aduncisulcus</taxon>
    </lineage>
</organism>
<dbReference type="EMBL" id="BQXS01011236">
    <property type="protein sequence ID" value="GKT36478.1"/>
    <property type="molecule type" value="Genomic_DNA"/>
</dbReference>
<feature type="compositionally biased region" description="Basic and acidic residues" evidence="1">
    <location>
        <begin position="86"/>
        <end position="99"/>
    </location>
</feature>
<evidence type="ECO:0000259" key="2">
    <source>
        <dbReference type="Pfam" id="PF09111"/>
    </source>
</evidence>
<evidence type="ECO:0000313" key="4">
    <source>
        <dbReference type="Proteomes" id="UP001057375"/>
    </source>
</evidence>
<dbReference type="CDD" id="cd00167">
    <property type="entry name" value="SANT"/>
    <property type="match status" value="1"/>
</dbReference>
<feature type="region of interest" description="Disordered" evidence="1">
    <location>
        <begin position="86"/>
        <end position="114"/>
    </location>
</feature>
<dbReference type="InterPro" id="IPR009057">
    <property type="entry name" value="Homeodomain-like_sf"/>
</dbReference>
<keyword evidence="4" id="KW-1185">Reference proteome</keyword>
<evidence type="ECO:0000313" key="3">
    <source>
        <dbReference type="EMBL" id="GKT36478.1"/>
    </source>
</evidence>
<dbReference type="Proteomes" id="UP001057375">
    <property type="component" value="Unassembled WGS sequence"/>
</dbReference>
<dbReference type="Pfam" id="PF09111">
    <property type="entry name" value="SLIDE"/>
    <property type="match status" value="1"/>
</dbReference>
<dbReference type="InterPro" id="IPR001005">
    <property type="entry name" value="SANT/Myb"/>
</dbReference>